<feature type="chain" id="PRO_5038930165" description="Lipoprotein" evidence="2">
    <location>
        <begin position="22"/>
        <end position="309"/>
    </location>
</feature>
<dbReference type="GO" id="GO:0043448">
    <property type="term" value="P:alkane catabolic process"/>
    <property type="evidence" value="ECO:0007669"/>
    <property type="project" value="TreeGrafter"/>
</dbReference>
<evidence type="ECO:0000256" key="2">
    <source>
        <dbReference type="SAM" id="SignalP"/>
    </source>
</evidence>
<keyword evidence="2" id="KW-0732">Signal</keyword>
<organism evidence="3 4">
    <name type="scientific">Streptomyces alkaliphilus</name>
    <dbReference type="NCBI Taxonomy" id="1472722"/>
    <lineage>
        <taxon>Bacteria</taxon>
        <taxon>Bacillati</taxon>
        <taxon>Actinomycetota</taxon>
        <taxon>Actinomycetes</taxon>
        <taxon>Kitasatosporales</taxon>
        <taxon>Streptomycetaceae</taxon>
        <taxon>Streptomyces</taxon>
    </lineage>
</organism>
<dbReference type="PANTHER" id="PTHR39335">
    <property type="entry name" value="BLL4220 PROTEIN"/>
    <property type="match status" value="1"/>
</dbReference>
<dbReference type="Proteomes" id="UP000538929">
    <property type="component" value="Unassembled WGS sequence"/>
</dbReference>
<gene>
    <name evidence="3" type="ORF">FNQ90_15325</name>
</gene>
<dbReference type="InterPro" id="IPR047910">
    <property type="entry name" value="SCO0930-like"/>
</dbReference>
<feature type="signal peptide" evidence="2">
    <location>
        <begin position="1"/>
        <end position="21"/>
    </location>
</feature>
<keyword evidence="4" id="KW-1185">Reference proteome</keyword>
<dbReference type="RefSeq" id="WP_182606917.1">
    <property type="nucleotide sequence ID" value="NZ_VKHT01000490.1"/>
</dbReference>
<dbReference type="AlphaFoldDB" id="A0A7W3TEL8"/>
<evidence type="ECO:0000313" key="3">
    <source>
        <dbReference type="EMBL" id="MBB0245434.1"/>
    </source>
</evidence>
<dbReference type="NCBIfam" id="NF040526">
    <property type="entry name" value="SCO0930_lipo"/>
    <property type="match status" value="1"/>
</dbReference>
<protein>
    <recommendedName>
        <fullName evidence="5">Lipoprotein</fullName>
    </recommendedName>
</protein>
<name>A0A7W3TEL8_9ACTN</name>
<dbReference type="InterPro" id="IPR005297">
    <property type="entry name" value="Lipoprotein_repeat"/>
</dbReference>
<proteinExistence type="predicted"/>
<evidence type="ECO:0000256" key="1">
    <source>
        <dbReference type="SAM" id="MobiDB-lite"/>
    </source>
</evidence>
<dbReference type="Pfam" id="PF03640">
    <property type="entry name" value="Lipoprotein_15"/>
    <property type="match status" value="4"/>
</dbReference>
<dbReference type="EMBL" id="VKHT01000490">
    <property type="protein sequence ID" value="MBB0245434.1"/>
    <property type="molecule type" value="Genomic_DNA"/>
</dbReference>
<dbReference type="PROSITE" id="PS51257">
    <property type="entry name" value="PROKAR_LIPOPROTEIN"/>
    <property type="match status" value="1"/>
</dbReference>
<comment type="caution">
    <text evidence="3">The sequence shown here is derived from an EMBL/GenBank/DDBJ whole genome shotgun (WGS) entry which is preliminary data.</text>
</comment>
<evidence type="ECO:0008006" key="5">
    <source>
        <dbReference type="Google" id="ProtNLM"/>
    </source>
</evidence>
<sequence>MRTRRCTAPAAAVAALLLATACGTDVYGQGGTQPAANQAGVPEYGGEYEGGYGSADATATIDPAGQLIVRSTPDLGSVVTDSRGFTLYRFEEDTADPPESTCNDACATAWPPVPADDASATEGIDPALLGEVERADGSAQLTLAGWPVYRYQDDTAPGDINGHGVNGTWNALAPDGKPASADNAQAAGGEDGPALSVVQDPSLGPIVTDAKGRTLYRFDKDSAWPMISNCEGDCLDTWKPAQPVDPEDAKGIDAELISTLERDDGTEQLAIDCWPVYWFTGDENPGDTTGHGAGDLWFAVTPSGAKAPL</sequence>
<evidence type="ECO:0000313" key="4">
    <source>
        <dbReference type="Proteomes" id="UP000538929"/>
    </source>
</evidence>
<dbReference type="PANTHER" id="PTHR39335:SF1">
    <property type="entry name" value="BLL4220 PROTEIN"/>
    <property type="match status" value="1"/>
</dbReference>
<accession>A0A7W3TEL8</accession>
<reference evidence="4" key="1">
    <citation type="submission" date="2019-10" db="EMBL/GenBank/DDBJ databases">
        <title>Streptomyces sp. nov., a novel actinobacterium isolated from alkaline environment.</title>
        <authorList>
            <person name="Golinska P."/>
        </authorList>
    </citation>
    <scope>NUCLEOTIDE SEQUENCE [LARGE SCALE GENOMIC DNA]</scope>
    <source>
        <strain evidence="4">DSM 42118</strain>
    </source>
</reference>
<feature type="region of interest" description="Disordered" evidence="1">
    <location>
        <begin position="173"/>
        <end position="195"/>
    </location>
</feature>